<protein>
    <recommendedName>
        <fullName evidence="6">Protein UBASH3A-like protein</fullName>
    </recommendedName>
</protein>
<evidence type="ECO:0000313" key="2">
    <source>
        <dbReference type="EMBL" id="KRY77663.1"/>
    </source>
</evidence>
<dbReference type="GO" id="GO:0016791">
    <property type="term" value="F:phosphatase activity"/>
    <property type="evidence" value="ECO:0007669"/>
    <property type="project" value="UniProtKB-ARBA"/>
</dbReference>
<feature type="region of interest" description="Disordered" evidence="1">
    <location>
        <begin position="458"/>
        <end position="478"/>
    </location>
</feature>
<evidence type="ECO:0000313" key="4">
    <source>
        <dbReference type="Proteomes" id="UP000054632"/>
    </source>
</evidence>
<dbReference type="EMBL" id="JYDR01000006">
    <property type="protein sequence ID" value="KRY77663.1"/>
    <property type="molecule type" value="Genomic_DNA"/>
</dbReference>
<dbReference type="InterPro" id="IPR029033">
    <property type="entry name" value="His_PPase_superfam"/>
</dbReference>
<dbReference type="Pfam" id="PF09741">
    <property type="entry name" value="DUF2045"/>
    <property type="match status" value="1"/>
</dbReference>
<proteinExistence type="predicted"/>
<evidence type="ECO:0000313" key="3">
    <source>
        <dbReference type="EMBL" id="KRZ43758.1"/>
    </source>
</evidence>
<dbReference type="AlphaFoldDB" id="A0A0V1K979"/>
<sequence>MFTCHFGVKDLIIEKMNIFQFTIMLPVAMSTNSKSSESCLCVSLLLQKISNLRKKQSFTELDNYVMVSNVDKHAWARIFAEFFLVNAHCTKSHCSFQTDDILWYVPQSSFIYNSFLTSQAGFIKVYRKTSKKQPSPGSQSINWEETLYLNLLLHEVEYVLTCAVCTRTSPQNLQILKKYSQRVYASPSRHRMDSKGESEEFTYPNICFPVDNFEQVFKEIVIRDGECVCVELVAKDLSGQYVSTIFLGSIRYEVLKQVYDSKICSTWNWANNLIRSTGHKRLEFVIMRGPRGKGFAEMAVARVPVQGYQTPVSSIGGYDEKDLLSAVKAYQRRRSDTNLSRWSCVTSSFYENYKSTACHPVKKCPSETDTSRQWPEVEASTIDDEIGNESLALGQLWSTRGFSQAWHRLREKRRADCVPLNAHLTYITLPWSSIVADLMDSCRTPLLTFDTASKMSHFQENKSADKAKSTTGQSDDSSFDAFNEGSVYSMMYSMAESQYVGGAAAQAGPSLSKELEDELVQKVAMSKFQQLEKVKLTGRRVILIRNAERVDRIFPDWMNMAFDANGKYQPYDLNQPLSLPNRTGSFHQFRYDAPITELGSVVSMMIGRALKFNSQYPHKVFTSPALRCIQSCKNILKAMGNSDLKMCIEPAFFEWMSWYEVLPDWMSQDDLLKSNYKIDDNYKPILSKEELRNRRNESHIAFYERCIQAFKNILEIEKKPGYMLFVVHSLTMDAISRLLNARKTETIPQSDMHIIGGNYPYCSVLVYEELIDKSWRLVPRAMPSLTYMDFTSRVNYEFVRRN</sequence>
<evidence type="ECO:0000313" key="5">
    <source>
        <dbReference type="Proteomes" id="UP000054826"/>
    </source>
</evidence>
<dbReference type="Pfam" id="PF00300">
    <property type="entry name" value="His_Phos_1"/>
    <property type="match status" value="1"/>
</dbReference>
<dbReference type="PANTHER" id="PTHR21477">
    <property type="entry name" value="ZGC:172139"/>
    <property type="match status" value="1"/>
</dbReference>
<evidence type="ECO:0008006" key="6">
    <source>
        <dbReference type="Google" id="ProtNLM"/>
    </source>
</evidence>
<feature type="compositionally biased region" description="Basic and acidic residues" evidence="1">
    <location>
        <begin position="458"/>
        <end position="468"/>
    </location>
</feature>
<gene>
    <name evidence="2" type="ORF">T4A_9076</name>
    <name evidence="3" type="ORF">T4C_11099</name>
</gene>
<name>A0A0V1K979_TRIPS</name>
<dbReference type="PANTHER" id="PTHR21477:SF13">
    <property type="entry name" value="KIAA0930"/>
    <property type="match status" value="1"/>
</dbReference>
<dbReference type="EMBL" id="JYDV01000008">
    <property type="protein sequence ID" value="KRZ43758.1"/>
    <property type="molecule type" value="Genomic_DNA"/>
</dbReference>
<comment type="caution">
    <text evidence="3">The sequence shown here is derived from an EMBL/GenBank/DDBJ whole genome shotgun (WGS) entry which is preliminary data.</text>
</comment>
<dbReference type="InterPro" id="IPR019141">
    <property type="entry name" value="DUF2045"/>
</dbReference>
<dbReference type="SUPFAM" id="SSF53254">
    <property type="entry name" value="Phosphoglycerate mutase-like"/>
    <property type="match status" value="1"/>
</dbReference>
<dbReference type="Proteomes" id="UP000054632">
    <property type="component" value="Unassembled WGS sequence"/>
</dbReference>
<organism evidence="3 5">
    <name type="scientific">Trichinella pseudospiralis</name>
    <name type="common">Parasitic roundworm</name>
    <dbReference type="NCBI Taxonomy" id="6337"/>
    <lineage>
        <taxon>Eukaryota</taxon>
        <taxon>Metazoa</taxon>
        <taxon>Ecdysozoa</taxon>
        <taxon>Nematoda</taxon>
        <taxon>Enoplea</taxon>
        <taxon>Dorylaimia</taxon>
        <taxon>Trichinellida</taxon>
        <taxon>Trichinellidae</taxon>
        <taxon>Trichinella</taxon>
    </lineage>
</organism>
<dbReference type="InterPro" id="IPR013078">
    <property type="entry name" value="His_Pase_superF_clade-1"/>
</dbReference>
<dbReference type="Proteomes" id="UP000054826">
    <property type="component" value="Unassembled WGS sequence"/>
</dbReference>
<accession>A0A0V1K979</accession>
<reference evidence="4 5" key="1">
    <citation type="submission" date="2015-01" db="EMBL/GenBank/DDBJ databases">
        <title>Evolution of Trichinella species and genotypes.</title>
        <authorList>
            <person name="Korhonen P.K."/>
            <person name="Edoardo P."/>
            <person name="Giuseppe L.R."/>
            <person name="Gasser R.B."/>
        </authorList>
    </citation>
    <scope>NUCLEOTIDE SEQUENCE [LARGE SCALE GENOMIC DNA]</scope>
    <source>
        <strain evidence="2">ISS13</strain>
        <strain evidence="3">ISS176</strain>
    </source>
</reference>
<dbReference type="Gene3D" id="3.40.50.1240">
    <property type="entry name" value="Phosphoglycerate mutase-like"/>
    <property type="match status" value="1"/>
</dbReference>
<dbReference type="CDD" id="cd07067">
    <property type="entry name" value="HP_PGM_like"/>
    <property type="match status" value="1"/>
</dbReference>
<evidence type="ECO:0000256" key="1">
    <source>
        <dbReference type="SAM" id="MobiDB-lite"/>
    </source>
</evidence>